<dbReference type="SUPFAM" id="SSF75304">
    <property type="entry name" value="Amidase signature (AS) enzymes"/>
    <property type="match status" value="1"/>
</dbReference>
<dbReference type="InterPro" id="IPR023631">
    <property type="entry name" value="Amidase_dom"/>
</dbReference>
<name>A0ABQ7NLD5_BRACM</name>
<evidence type="ECO:0000313" key="2">
    <source>
        <dbReference type="EMBL" id="KAG5411695.1"/>
    </source>
</evidence>
<feature type="domain" description="Amidase" evidence="1">
    <location>
        <begin position="1"/>
        <end position="79"/>
    </location>
</feature>
<dbReference type="Gene3D" id="3.90.1300.10">
    <property type="entry name" value="Amidase signature (AS) domain"/>
    <property type="match status" value="2"/>
</dbReference>
<dbReference type="EMBL" id="JADBGQ010000002">
    <property type="protein sequence ID" value="KAG5411695.1"/>
    <property type="molecule type" value="Genomic_DNA"/>
</dbReference>
<keyword evidence="3" id="KW-1185">Reference proteome</keyword>
<evidence type="ECO:0000313" key="3">
    <source>
        <dbReference type="Proteomes" id="UP000823674"/>
    </source>
</evidence>
<gene>
    <name evidence="2" type="primary">A02p048850.1_BraROA</name>
    <name evidence="2" type="ORF">IGI04_008014</name>
</gene>
<dbReference type="Pfam" id="PF01425">
    <property type="entry name" value="Amidase"/>
    <property type="match status" value="1"/>
</dbReference>
<dbReference type="InterPro" id="IPR036928">
    <property type="entry name" value="AS_sf"/>
</dbReference>
<sequence length="140" mass="14777">MDEFGMGRTNEASAFQVTANQWDLTRVLGGSSGSSAAAVEARLCMVSLGSDTGESVRHPASLCGVVGLKPTYGLMHLDRITHVRPVMCLVLCIEAASHFEALGCVLTEVSLPFFSLGVPAFYVLASSESSSNLSRYDGIS</sequence>
<evidence type="ECO:0000259" key="1">
    <source>
        <dbReference type="Pfam" id="PF01425"/>
    </source>
</evidence>
<dbReference type="PANTHER" id="PTHR11895">
    <property type="entry name" value="TRANSAMIDASE"/>
    <property type="match status" value="1"/>
</dbReference>
<reference evidence="2 3" key="1">
    <citation type="submission" date="2021-03" db="EMBL/GenBank/DDBJ databases">
        <authorList>
            <person name="King G.J."/>
            <person name="Bancroft I."/>
            <person name="Baten A."/>
            <person name="Bloomfield J."/>
            <person name="Borpatragohain P."/>
            <person name="He Z."/>
            <person name="Irish N."/>
            <person name="Irwin J."/>
            <person name="Liu K."/>
            <person name="Mauleon R.P."/>
            <person name="Moore J."/>
            <person name="Morris R."/>
            <person name="Ostergaard L."/>
            <person name="Wang B."/>
            <person name="Wells R."/>
        </authorList>
    </citation>
    <scope>NUCLEOTIDE SEQUENCE [LARGE SCALE GENOMIC DNA]</scope>
    <source>
        <strain evidence="2">R-o-18</strain>
        <tissue evidence="2">Leaf</tissue>
    </source>
</reference>
<dbReference type="Proteomes" id="UP000823674">
    <property type="component" value="Chromosome A02"/>
</dbReference>
<dbReference type="PANTHER" id="PTHR11895:SF7">
    <property type="entry name" value="GLUTAMYL-TRNA(GLN) AMIDOTRANSFERASE SUBUNIT A, MITOCHONDRIAL"/>
    <property type="match status" value="1"/>
</dbReference>
<organism evidence="2 3">
    <name type="scientific">Brassica rapa subsp. trilocularis</name>
    <dbReference type="NCBI Taxonomy" id="1813537"/>
    <lineage>
        <taxon>Eukaryota</taxon>
        <taxon>Viridiplantae</taxon>
        <taxon>Streptophyta</taxon>
        <taxon>Embryophyta</taxon>
        <taxon>Tracheophyta</taxon>
        <taxon>Spermatophyta</taxon>
        <taxon>Magnoliopsida</taxon>
        <taxon>eudicotyledons</taxon>
        <taxon>Gunneridae</taxon>
        <taxon>Pentapetalae</taxon>
        <taxon>rosids</taxon>
        <taxon>malvids</taxon>
        <taxon>Brassicales</taxon>
        <taxon>Brassicaceae</taxon>
        <taxon>Brassiceae</taxon>
        <taxon>Brassica</taxon>
    </lineage>
</organism>
<comment type="caution">
    <text evidence="2">The sequence shown here is derived from an EMBL/GenBank/DDBJ whole genome shotgun (WGS) entry which is preliminary data.</text>
</comment>
<dbReference type="InterPro" id="IPR000120">
    <property type="entry name" value="Amidase"/>
</dbReference>
<proteinExistence type="predicted"/>
<accession>A0ABQ7NLD5</accession>
<protein>
    <recommendedName>
        <fullName evidence="1">Amidase domain-containing protein</fullName>
    </recommendedName>
</protein>